<gene>
    <name evidence="2" type="ORF">KSX_12630</name>
</gene>
<proteinExistence type="predicted"/>
<protein>
    <submittedName>
        <fullName evidence="2">Uncharacterized protein</fullName>
    </submittedName>
</protein>
<keyword evidence="3" id="KW-1185">Reference proteome</keyword>
<feature type="region of interest" description="Disordered" evidence="1">
    <location>
        <begin position="55"/>
        <end position="79"/>
    </location>
</feature>
<dbReference type="EMBL" id="BNJF01000001">
    <property type="protein sequence ID" value="GHO43100.1"/>
    <property type="molecule type" value="Genomic_DNA"/>
</dbReference>
<accession>A0A8J3MS91</accession>
<reference evidence="2" key="1">
    <citation type="submission" date="2020-10" db="EMBL/GenBank/DDBJ databases">
        <title>Taxonomic study of unclassified bacteria belonging to the class Ktedonobacteria.</title>
        <authorList>
            <person name="Yabe S."/>
            <person name="Wang C.M."/>
            <person name="Zheng Y."/>
            <person name="Sakai Y."/>
            <person name="Cavaletti L."/>
            <person name="Monciardini P."/>
            <person name="Donadio S."/>
        </authorList>
    </citation>
    <scope>NUCLEOTIDE SEQUENCE</scope>
    <source>
        <strain evidence="2">SOSP1-1</strain>
    </source>
</reference>
<sequence length="79" mass="8589">MGNNKAAVYDVPLSHAETPTLLPCFKQARFSAAQCDNIGLQRDYSEKDNCLRAKETGAETAKPTQEQSSSRTPVVLSTT</sequence>
<dbReference type="AlphaFoldDB" id="A0A8J3MS91"/>
<dbReference type="Proteomes" id="UP000612362">
    <property type="component" value="Unassembled WGS sequence"/>
</dbReference>
<organism evidence="2 3">
    <name type="scientific">Ktedonospora formicarum</name>
    <dbReference type="NCBI Taxonomy" id="2778364"/>
    <lineage>
        <taxon>Bacteria</taxon>
        <taxon>Bacillati</taxon>
        <taxon>Chloroflexota</taxon>
        <taxon>Ktedonobacteria</taxon>
        <taxon>Ktedonobacterales</taxon>
        <taxon>Ktedonobacteraceae</taxon>
        <taxon>Ktedonospora</taxon>
    </lineage>
</organism>
<feature type="compositionally biased region" description="Polar residues" evidence="1">
    <location>
        <begin position="62"/>
        <end position="79"/>
    </location>
</feature>
<comment type="caution">
    <text evidence="2">The sequence shown here is derived from an EMBL/GenBank/DDBJ whole genome shotgun (WGS) entry which is preliminary data.</text>
</comment>
<name>A0A8J3MS91_9CHLR</name>
<evidence type="ECO:0000256" key="1">
    <source>
        <dbReference type="SAM" id="MobiDB-lite"/>
    </source>
</evidence>
<evidence type="ECO:0000313" key="3">
    <source>
        <dbReference type="Proteomes" id="UP000612362"/>
    </source>
</evidence>
<evidence type="ECO:0000313" key="2">
    <source>
        <dbReference type="EMBL" id="GHO43100.1"/>
    </source>
</evidence>